<name>N1W087_9LEPT</name>
<sequence length="43" mass="5396">MIWMEFGLVFWSGKFLDSILQTLILFPYLEREKSRKEYFYLKE</sequence>
<proteinExistence type="predicted"/>
<organism evidence="1 2">
    <name type="scientific">Leptospira vanthielii serovar Holland str. Waz Holland = ATCC 700522</name>
    <dbReference type="NCBI Taxonomy" id="1218591"/>
    <lineage>
        <taxon>Bacteria</taxon>
        <taxon>Pseudomonadati</taxon>
        <taxon>Spirochaetota</taxon>
        <taxon>Spirochaetia</taxon>
        <taxon>Leptospirales</taxon>
        <taxon>Leptospiraceae</taxon>
        <taxon>Leptospira</taxon>
    </lineage>
</organism>
<reference evidence="1 2" key="1">
    <citation type="submission" date="2013-03" db="EMBL/GenBank/DDBJ databases">
        <authorList>
            <person name="Harkins D.M."/>
            <person name="Durkin A.S."/>
            <person name="Brinkac L.M."/>
            <person name="Haft D.H."/>
            <person name="Selengut J.D."/>
            <person name="Sanka R."/>
            <person name="DePew J."/>
            <person name="Purushe J."/>
            <person name="Galloway R.L."/>
            <person name="Vinetz J.M."/>
            <person name="Sutton G.G."/>
            <person name="Nierman W.C."/>
            <person name="Fouts D.E."/>
        </authorList>
    </citation>
    <scope>NUCLEOTIDE SEQUENCE [LARGE SCALE GENOMIC DNA]</scope>
    <source>
        <strain evidence="1 2">Waz Holland</strain>
    </source>
</reference>
<comment type="caution">
    <text evidence="1">The sequence shown here is derived from an EMBL/GenBank/DDBJ whole genome shotgun (WGS) entry which is preliminary data.</text>
</comment>
<accession>N1W087</accession>
<evidence type="ECO:0000313" key="2">
    <source>
        <dbReference type="Proteomes" id="UP000012227"/>
    </source>
</evidence>
<dbReference type="EMBL" id="AOGY02000070">
    <property type="protein sequence ID" value="EMY68443.1"/>
    <property type="molecule type" value="Genomic_DNA"/>
</dbReference>
<dbReference type="Proteomes" id="UP000012227">
    <property type="component" value="Unassembled WGS sequence"/>
</dbReference>
<protein>
    <submittedName>
        <fullName evidence="1">Uncharacterized protein</fullName>
    </submittedName>
</protein>
<dbReference type="AlphaFoldDB" id="N1W087"/>
<gene>
    <name evidence="1" type="ORF">LEP1GSC199_2940</name>
</gene>
<evidence type="ECO:0000313" key="1">
    <source>
        <dbReference type="EMBL" id="EMY68443.1"/>
    </source>
</evidence>